<feature type="transmembrane region" description="Helical" evidence="15">
    <location>
        <begin position="178"/>
        <end position="200"/>
    </location>
</feature>
<dbReference type="NCBIfam" id="TIGR01494">
    <property type="entry name" value="ATPase_P-type"/>
    <property type="match status" value="1"/>
</dbReference>
<dbReference type="PROSITE" id="PS00154">
    <property type="entry name" value="ATPASE_E1_E2"/>
    <property type="match status" value="1"/>
</dbReference>
<evidence type="ECO:0000256" key="3">
    <source>
        <dbReference type="ARBA" id="ARBA00022448"/>
    </source>
</evidence>
<dbReference type="SUPFAM" id="SSF56784">
    <property type="entry name" value="HAD-like"/>
    <property type="match status" value="1"/>
</dbReference>
<dbReference type="InterPro" id="IPR018303">
    <property type="entry name" value="ATPase_P-typ_P_site"/>
</dbReference>
<evidence type="ECO:0000259" key="16">
    <source>
        <dbReference type="Pfam" id="PF00122"/>
    </source>
</evidence>
<dbReference type="AlphaFoldDB" id="A0A4R0YUH3"/>
<dbReference type="PANTHER" id="PTHR43520">
    <property type="entry name" value="ATP7, ISOFORM B"/>
    <property type="match status" value="1"/>
</dbReference>
<feature type="transmembrane region" description="Helical" evidence="15">
    <location>
        <begin position="384"/>
        <end position="402"/>
    </location>
</feature>
<keyword evidence="12 15" id="KW-1133">Transmembrane helix</keyword>
<evidence type="ECO:0000313" key="18">
    <source>
        <dbReference type="Proteomes" id="UP000291822"/>
    </source>
</evidence>
<dbReference type="GO" id="GO:0005507">
    <property type="term" value="F:copper ion binding"/>
    <property type="evidence" value="ECO:0007669"/>
    <property type="project" value="TreeGrafter"/>
</dbReference>
<dbReference type="SUPFAM" id="SSF81653">
    <property type="entry name" value="Calcium ATPase, transduction domain A"/>
    <property type="match status" value="1"/>
</dbReference>
<feature type="transmembrane region" description="Helical" evidence="15">
    <location>
        <begin position="360"/>
        <end position="378"/>
    </location>
</feature>
<dbReference type="InterPro" id="IPR036412">
    <property type="entry name" value="HAD-like_sf"/>
</dbReference>
<dbReference type="InterPro" id="IPR023214">
    <property type="entry name" value="HAD_sf"/>
</dbReference>
<keyword evidence="8 15" id="KW-0547">Nucleotide-binding</keyword>
<proteinExistence type="inferred from homology"/>
<dbReference type="Proteomes" id="UP000291822">
    <property type="component" value="Unassembled WGS sequence"/>
</dbReference>
<sequence length="725" mass="79056">MSTTIAWDSPLLAAKVLRERKDGCSEIALHVDALADLRKVVLLEKRLHGLSGVRRVSMEPSSRTVRIVWQRQDTSLSELLGTMASMGCPAHPLRREAIDDRRSPAMHDALKRLLVAGMCAMQVMTYAFVIYIGVVDFVDFSTRDFFRWMGFLLSVPVVLYSAHPFLKGTWREWRARRLGLNTPIAASVWLIFLASGWNTWRGTGEVYFDSITMFVFLVLAGRFLELRAMQQGRARTDALQARTPLLARRKTAIGDWEWVPAETLVVDDVAWLERDVIVPADGRVTSGAIVVDVSALTGESQAMTCGTGDRLLAGSQVVSGDATLQVERPGTESFAARLADLSRRTVAHTPEDSDPRLSRFVTAVLVLAALTAVVWMFIDPAHAWPTSVAVLVVACPCSYALTRPSLTMQAQLAMARQGVLMTDSRVLDRLPRMSRACFDKTGTLTSPRLVSVEASTIDPMHARELAGALAIASHHPLAQAVLQGLEGERRFHAIQTMEMPGHGVAGTIEGQRYWLGRPDAFGHAATDASALCLGNDERVICRFAFDESLRDDAARAITRLQRDGVHCEIVSGDLPSRVEPIAASLQIEDWLARQSPDDKREHVADIQGEGHVVLLVGDGSNDAPALAQADISASLASGTELAQSTADLLLVSGRLEGLVDARELARAFARKLDQGQRWSLAYNLAFIPLATLGLVTPWLAALGMSLSSLVIIWRSRGLGAGTPLP</sequence>
<evidence type="ECO:0000256" key="10">
    <source>
        <dbReference type="ARBA" id="ARBA00022842"/>
    </source>
</evidence>
<keyword evidence="10" id="KW-0460">Magnesium</keyword>
<evidence type="ECO:0000256" key="1">
    <source>
        <dbReference type="ARBA" id="ARBA00004651"/>
    </source>
</evidence>
<name>A0A4R0YUH3_9GAMM</name>
<dbReference type="GO" id="GO:0055070">
    <property type="term" value="P:copper ion homeostasis"/>
    <property type="evidence" value="ECO:0007669"/>
    <property type="project" value="TreeGrafter"/>
</dbReference>
<accession>A0A4R0YUH3</accession>
<evidence type="ECO:0000256" key="12">
    <source>
        <dbReference type="ARBA" id="ARBA00022989"/>
    </source>
</evidence>
<dbReference type="PRINTS" id="PR00120">
    <property type="entry name" value="HATPASE"/>
</dbReference>
<comment type="subcellular location">
    <subcellularLocation>
        <location evidence="1">Cell membrane</location>
        <topology evidence="1">Multi-pass membrane protein</topology>
    </subcellularLocation>
</comment>
<dbReference type="PANTHER" id="PTHR43520:SF5">
    <property type="entry name" value="CATION-TRANSPORTING P-TYPE ATPASE-RELATED"/>
    <property type="match status" value="1"/>
</dbReference>
<gene>
    <name evidence="17" type="ORF">EZM97_07165</name>
</gene>
<feature type="transmembrane region" description="Helical" evidence="15">
    <location>
        <begin position="206"/>
        <end position="224"/>
    </location>
</feature>
<feature type="transmembrane region" description="Helical" evidence="15">
    <location>
        <begin position="680"/>
        <end position="713"/>
    </location>
</feature>
<dbReference type="InterPro" id="IPR008250">
    <property type="entry name" value="ATPase_P-typ_transduc_dom_A_sf"/>
</dbReference>
<keyword evidence="3" id="KW-0813">Transport</keyword>
<evidence type="ECO:0000313" key="17">
    <source>
        <dbReference type="EMBL" id="TCI13073.1"/>
    </source>
</evidence>
<dbReference type="Gene3D" id="2.70.150.10">
    <property type="entry name" value="Calcium-transporting ATPase, cytoplasmic transduction domain A"/>
    <property type="match status" value="1"/>
</dbReference>
<feature type="domain" description="P-type ATPase A" evidence="16">
    <location>
        <begin position="254"/>
        <end position="341"/>
    </location>
</feature>
<evidence type="ECO:0000256" key="6">
    <source>
        <dbReference type="ARBA" id="ARBA00022692"/>
    </source>
</evidence>
<dbReference type="Gene3D" id="3.40.1110.10">
    <property type="entry name" value="Calcium-transporting ATPase, cytoplasmic domain N"/>
    <property type="match status" value="1"/>
</dbReference>
<evidence type="ECO:0000256" key="13">
    <source>
        <dbReference type="ARBA" id="ARBA00023065"/>
    </source>
</evidence>
<dbReference type="GO" id="GO:0005886">
    <property type="term" value="C:plasma membrane"/>
    <property type="evidence" value="ECO:0007669"/>
    <property type="project" value="UniProtKB-SubCell"/>
</dbReference>
<keyword evidence="18" id="KW-1185">Reference proteome</keyword>
<evidence type="ECO:0000256" key="2">
    <source>
        <dbReference type="ARBA" id="ARBA00006024"/>
    </source>
</evidence>
<comment type="caution">
    <text evidence="17">The sequence shown here is derived from an EMBL/GenBank/DDBJ whole genome shotgun (WGS) entry which is preliminary data.</text>
</comment>
<evidence type="ECO:0000256" key="8">
    <source>
        <dbReference type="ARBA" id="ARBA00022741"/>
    </source>
</evidence>
<evidence type="ECO:0000256" key="7">
    <source>
        <dbReference type="ARBA" id="ARBA00022723"/>
    </source>
</evidence>
<dbReference type="InterPro" id="IPR027256">
    <property type="entry name" value="P-typ_ATPase_IB"/>
</dbReference>
<dbReference type="InterPro" id="IPR059000">
    <property type="entry name" value="ATPase_P-type_domA"/>
</dbReference>
<keyword evidence="9 15" id="KW-0067">ATP-binding</keyword>
<dbReference type="Pfam" id="PF00122">
    <property type="entry name" value="E1-E2_ATPase"/>
    <property type="match status" value="1"/>
</dbReference>
<keyword evidence="6 15" id="KW-0812">Transmembrane</keyword>
<evidence type="ECO:0000256" key="5">
    <source>
        <dbReference type="ARBA" id="ARBA00022553"/>
    </source>
</evidence>
<keyword evidence="5" id="KW-0597">Phosphoprotein</keyword>
<dbReference type="NCBIfam" id="TIGR01525">
    <property type="entry name" value="ATPase-IB_hvy"/>
    <property type="match status" value="1"/>
</dbReference>
<organism evidence="17 18">
    <name type="scientific">Dyella soli</name>
    <dbReference type="NCBI Taxonomy" id="522319"/>
    <lineage>
        <taxon>Bacteria</taxon>
        <taxon>Pseudomonadati</taxon>
        <taxon>Pseudomonadota</taxon>
        <taxon>Gammaproteobacteria</taxon>
        <taxon>Lysobacterales</taxon>
        <taxon>Rhodanobacteraceae</taxon>
        <taxon>Dyella</taxon>
    </lineage>
</organism>
<dbReference type="GO" id="GO:0043682">
    <property type="term" value="F:P-type divalent copper transporter activity"/>
    <property type="evidence" value="ECO:0007669"/>
    <property type="project" value="TreeGrafter"/>
</dbReference>
<protein>
    <submittedName>
        <fullName evidence="17">Cation-translocating P-type ATPase</fullName>
    </submittedName>
</protein>
<dbReference type="GO" id="GO:0016887">
    <property type="term" value="F:ATP hydrolysis activity"/>
    <property type="evidence" value="ECO:0007669"/>
    <property type="project" value="InterPro"/>
</dbReference>
<keyword evidence="14 15" id="KW-0472">Membrane</keyword>
<dbReference type="PRINTS" id="PR00119">
    <property type="entry name" value="CATATPASE"/>
</dbReference>
<feature type="transmembrane region" description="Helical" evidence="15">
    <location>
        <begin position="145"/>
        <end position="166"/>
    </location>
</feature>
<dbReference type="InterPro" id="IPR023299">
    <property type="entry name" value="ATPase_P-typ_cyto_dom_N"/>
</dbReference>
<keyword evidence="11" id="KW-1278">Translocase</keyword>
<keyword evidence="13" id="KW-0406">Ion transport</keyword>
<dbReference type="Gene3D" id="3.40.50.1000">
    <property type="entry name" value="HAD superfamily/HAD-like"/>
    <property type="match status" value="1"/>
</dbReference>
<keyword evidence="7 15" id="KW-0479">Metal-binding</keyword>
<evidence type="ECO:0000256" key="11">
    <source>
        <dbReference type="ARBA" id="ARBA00022967"/>
    </source>
</evidence>
<reference evidence="17 18" key="1">
    <citation type="submission" date="2019-02" db="EMBL/GenBank/DDBJ databases">
        <title>Dyella amyloliquefaciens sp. nov., isolated from forest soil.</title>
        <authorList>
            <person name="Gao Z.-H."/>
            <person name="Qiu L.-H."/>
        </authorList>
    </citation>
    <scope>NUCLEOTIDE SEQUENCE [LARGE SCALE GENOMIC DNA]</scope>
    <source>
        <strain evidence="17 18">KACC 12747</strain>
    </source>
</reference>
<dbReference type="Pfam" id="PF00702">
    <property type="entry name" value="Hydrolase"/>
    <property type="match status" value="1"/>
</dbReference>
<evidence type="ECO:0000256" key="9">
    <source>
        <dbReference type="ARBA" id="ARBA00022840"/>
    </source>
</evidence>
<dbReference type="SUPFAM" id="SSF55008">
    <property type="entry name" value="HMA, heavy metal-associated domain"/>
    <property type="match status" value="1"/>
</dbReference>
<dbReference type="InterPro" id="IPR036163">
    <property type="entry name" value="HMA_dom_sf"/>
</dbReference>
<dbReference type="EMBL" id="SJTG01000001">
    <property type="protein sequence ID" value="TCI13073.1"/>
    <property type="molecule type" value="Genomic_DNA"/>
</dbReference>
<evidence type="ECO:0000256" key="14">
    <source>
        <dbReference type="ARBA" id="ARBA00023136"/>
    </source>
</evidence>
<keyword evidence="4 15" id="KW-1003">Cell membrane</keyword>
<dbReference type="GO" id="GO:0005524">
    <property type="term" value="F:ATP binding"/>
    <property type="evidence" value="ECO:0007669"/>
    <property type="project" value="UniProtKB-UniRule"/>
</dbReference>
<feature type="transmembrane region" description="Helical" evidence="15">
    <location>
        <begin position="113"/>
        <end position="133"/>
    </location>
</feature>
<evidence type="ECO:0000256" key="4">
    <source>
        <dbReference type="ARBA" id="ARBA00022475"/>
    </source>
</evidence>
<comment type="similarity">
    <text evidence="2 15">Belongs to the cation transport ATPase (P-type) (TC 3.A.3) family. Type IB subfamily.</text>
</comment>
<evidence type="ECO:0000256" key="15">
    <source>
        <dbReference type="RuleBase" id="RU362081"/>
    </source>
</evidence>
<dbReference type="InterPro" id="IPR001757">
    <property type="entry name" value="P_typ_ATPase"/>
</dbReference>